<feature type="compositionally biased region" description="Basic and acidic residues" evidence="6">
    <location>
        <begin position="74"/>
        <end position="89"/>
    </location>
</feature>
<keyword evidence="4" id="KW-0804">Transcription</keyword>
<dbReference type="Proteomes" id="UP000694865">
    <property type="component" value="Unplaced"/>
</dbReference>
<evidence type="ECO:0000256" key="4">
    <source>
        <dbReference type="ARBA" id="ARBA00023163"/>
    </source>
</evidence>
<evidence type="ECO:0000313" key="7">
    <source>
        <dbReference type="Proteomes" id="UP000694865"/>
    </source>
</evidence>
<evidence type="ECO:0000256" key="3">
    <source>
        <dbReference type="ARBA" id="ARBA00023015"/>
    </source>
</evidence>
<feature type="compositionally biased region" description="Polar residues" evidence="6">
    <location>
        <begin position="235"/>
        <end position="244"/>
    </location>
</feature>
<gene>
    <name evidence="8" type="primary">LOC100366359</name>
</gene>
<protein>
    <submittedName>
        <fullName evidence="8">Transcriptional adapter 3-like</fullName>
    </submittedName>
</protein>
<accession>A0ABM0MC89</accession>
<evidence type="ECO:0000256" key="2">
    <source>
        <dbReference type="ARBA" id="ARBA00005330"/>
    </source>
</evidence>
<feature type="region of interest" description="Disordered" evidence="6">
    <location>
        <begin position="74"/>
        <end position="138"/>
    </location>
</feature>
<feature type="compositionally biased region" description="Basic and acidic residues" evidence="6">
    <location>
        <begin position="98"/>
        <end position="116"/>
    </location>
</feature>
<comment type="similarity">
    <text evidence="2">Belongs to the NGG1 family.</text>
</comment>
<comment type="subcellular location">
    <subcellularLocation>
        <location evidence="1">Nucleus</location>
    </subcellularLocation>
</comment>
<keyword evidence="5" id="KW-0539">Nucleus</keyword>
<feature type="compositionally biased region" description="Basic and acidic residues" evidence="6">
    <location>
        <begin position="220"/>
        <end position="231"/>
    </location>
</feature>
<organism evidence="7 8">
    <name type="scientific">Saccoglossus kowalevskii</name>
    <name type="common">Acorn worm</name>
    <dbReference type="NCBI Taxonomy" id="10224"/>
    <lineage>
        <taxon>Eukaryota</taxon>
        <taxon>Metazoa</taxon>
        <taxon>Hemichordata</taxon>
        <taxon>Enteropneusta</taxon>
        <taxon>Harrimaniidae</taxon>
        <taxon>Saccoglossus</taxon>
    </lineage>
</organism>
<keyword evidence="3" id="KW-0805">Transcription regulation</keyword>
<dbReference type="PANTHER" id="PTHR13556">
    <property type="entry name" value="TRANSCRIPTIONAL ADAPTER 3-RELATED"/>
    <property type="match status" value="1"/>
</dbReference>
<reference evidence="8" key="1">
    <citation type="submission" date="2025-08" db="UniProtKB">
        <authorList>
            <consortium name="RefSeq"/>
        </authorList>
    </citation>
    <scope>IDENTIFICATION</scope>
    <source>
        <tissue evidence="8">Testes</tissue>
    </source>
</reference>
<dbReference type="PANTHER" id="PTHR13556:SF2">
    <property type="entry name" value="TRANSCRIPTIONAL ADAPTER 3"/>
    <property type="match status" value="1"/>
</dbReference>
<proteinExistence type="inferred from homology"/>
<feature type="region of interest" description="Disordered" evidence="6">
    <location>
        <begin position="220"/>
        <end position="245"/>
    </location>
</feature>
<dbReference type="RefSeq" id="XP_006817630.1">
    <property type="nucleotide sequence ID" value="XM_006817567.1"/>
</dbReference>
<evidence type="ECO:0000313" key="8">
    <source>
        <dbReference type="RefSeq" id="XP_006817630.1"/>
    </source>
</evidence>
<evidence type="ECO:0000256" key="5">
    <source>
        <dbReference type="ARBA" id="ARBA00023242"/>
    </source>
</evidence>
<evidence type="ECO:0000256" key="6">
    <source>
        <dbReference type="SAM" id="MobiDB-lite"/>
    </source>
</evidence>
<evidence type="ECO:0000256" key="1">
    <source>
        <dbReference type="ARBA" id="ARBA00004123"/>
    </source>
</evidence>
<dbReference type="GeneID" id="100366359"/>
<name>A0ABM0MC89_SACKO</name>
<keyword evidence="7" id="KW-1185">Reference proteome</keyword>
<dbReference type="InterPro" id="IPR019340">
    <property type="entry name" value="Histone_AcTrfase_su3"/>
</dbReference>
<sequence>MAEKECPLQFHDFRPVDHGKICPRYWAVTQRTEDEGIGVEELDTLQLELETLLAASSKRMRQLEAETQVLIDWQEKKDKKGGGKMHKSESVSTGKRGRPPDDKHDKRPSKKFKETSGKLGSSTAHSGPGRPKSKKNIQQKMQEYEFTDDPLDVPRIPKNDAPNRFWASVEPYCADITSEDLKAIEELIKNNEDDSEYFKIPPLGKHYTIRWAQEDLIEEQKEGHRVNDKKRGSALGNSTSPNTNDAKHLIKKADIRYASSIVPYSTALAPMPRYTESETVFTAGSLNDCKFSIRSLGNPGTSYVGGQTYSQRTPEGRDKHYAPERELSDADKYKFELREDDPEVRKQPGAFSILVSQSKLIRQNEQDPLGSERFSRFSKWSSLRRAVASLINLAIANKRDRDGLIRVGGRIGQANFDFGERHPILSPKDSHVSRLIVEHVHQQVQHQGRQFTIVSSDPKGIGCLVYTTW</sequence>